<feature type="domain" description="YprB ribonuclease H-like" evidence="1">
    <location>
        <begin position="88"/>
        <end position="237"/>
    </location>
</feature>
<evidence type="ECO:0000259" key="1">
    <source>
        <dbReference type="Pfam" id="PF13482"/>
    </source>
</evidence>
<proteinExistence type="predicted"/>
<protein>
    <submittedName>
        <fullName evidence="2">RNase_H superfamily protein</fullName>
    </submittedName>
</protein>
<evidence type="ECO:0000313" key="2">
    <source>
        <dbReference type="EMBL" id="CAD6494602.1"/>
    </source>
</evidence>
<name>A0A811TFW3_9EURY</name>
<gene>
    <name evidence="2" type="ORF">EMLJLAPB_00858</name>
</gene>
<dbReference type="Pfam" id="PF13482">
    <property type="entry name" value="RNase_H_2"/>
    <property type="match status" value="1"/>
</dbReference>
<dbReference type="GO" id="GO:0003676">
    <property type="term" value="F:nucleic acid binding"/>
    <property type="evidence" value="ECO:0007669"/>
    <property type="project" value="InterPro"/>
</dbReference>
<dbReference type="Proteomes" id="UP000634805">
    <property type="component" value="Unassembled WGS sequence"/>
</dbReference>
<dbReference type="PANTHER" id="PTHR38462:SF1">
    <property type="entry name" value="YPRB RIBONUCLEASE H-LIKE DOMAIN-CONTAINING PROTEIN"/>
    <property type="match status" value="1"/>
</dbReference>
<dbReference type="PANTHER" id="PTHR38462">
    <property type="entry name" value="EXONUCLEASE-LIKE PROTEIN"/>
    <property type="match status" value="1"/>
</dbReference>
<dbReference type="EMBL" id="CAJHIS010000026">
    <property type="protein sequence ID" value="CAD6494602.1"/>
    <property type="molecule type" value="Genomic_DNA"/>
</dbReference>
<dbReference type="AlphaFoldDB" id="A0A811TFW3"/>
<reference evidence="2" key="1">
    <citation type="submission" date="2020-10" db="EMBL/GenBank/DDBJ databases">
        <authorList>
            <person name="Hahn C.J."/>
            <person name="Laso-Perez R."/>
            <person name="Vulcano F."/>
            <person name="Vaziourakis K.-M."/>
            <person name="Stokke R."/>
            <person name="Steen I.H."/>
            <person name="Teske A."/>
            <person name="Boetius A."/>
            <person name="Liebeke M."/>
            <person name="Amann R."/>
            <person name="Knittel K."/>
        </authorList>
    </citation>
    <scope>NUCLEOTIDE SEQUENCE</scope>
    <source>
        <strain evidence="2">Gfbio:e3339647-f889-4370-9287-4fb5cb688e4c:AG392D22_GoMArc1</strain>
    </source>
</reference>
<comment type="caution">
    <text evidence="2">The sequence shown here is derived from an EMBL/GenBank/DDBJ whole genome shotgun (WGS) entry which is preliminary data.</text>
</comment>
<accession>A0A811TFW3</accession>
<dbReference type="Gene3D" id="3.30.420.10">
    <property type="entry name" value="Ribonuclease H-like superfamily/Ribonuclease H"/>
    <property type="match status" value="1"/>
</dbReference>
<dbReference type="SUPFAM" id="SSF53098">
    <property type="entry name" value="Ribonuclease H-like"/>
    <property type="match status" value="1"/>
</dbReference>
<dbReference type="InterPro" id="IPR012337">
    <property type="entry name" value="RNaseH-like_sf"/>
</dbReference>
<sequence length="253" mass="28746">MLTSTYIHIPRIGRTVEHRIWSCGIRTWSEFAECQDKISISAAKKTTILAGIDESMQHLGAHDAGFFAKSLPKSEHWRAYRDFKDKIAFVDIETTGLSQHHSRMTVVGIYDGKKAKAYVRGIDLDDIVCELAKYDFLVTYNGARFDLPFIKHEYPEIEFNQLHMDLMYPLRHIGYTGGLKAIEQLLGITRSENTTGMTGFDAVRLWHEYEHGSDEALSLLLKYNQEDIVNLETIVELVHPTFVESAFSAAGKA</sequence>
<organism evidence="2 3">
    <name type="scientific">Candidatus Argoarchaeum ethanivorans</name>
    <dbReference type="NCBI Taxonomy" id="2608793"/>
    <lineage>
        <taxon>Archaea</taxon>
        <taxon>Methanobacteriati</taxon>
        <taxon>Methanobacteriota</taxon>
        <taxon>Stenosarchaea group</taxon>
        <taxon>Methanomicrobia</taxon>
        <taxon>Methanosarcinales</taxon>
        <taxon>Methanosarcinales incertae sedis</taxon>
        <taxon>GOM Arc I cluster</taxon>
        <taxon>Candidatus Argoarchaeum</taxon>
    </lineage>
</organism>
<dbReference type="InterPro" id="IPR036397">
    <property type="entry name" value="RNaseH_sf"/>
</dbReference>
<evidence type="ECO:0000313" key="3">
    <source>
        <dbReference type="Proteomes" id="UP000634805"/>
    </source>
</evidence>
<dbReference type="InterPro" id="IPR038720">
    <property type="entry name" value="YprB_RNase_H-like_dom"/>
</dbReference>